<feature type="transmembrane region" description="Helical" evidence="1">
    <location>
        <begin position="12"/>
        <end position="31"/>
    </location>
</feature>
<sequence>MSALVVKHTSLWIVFGFFYLSGLEMALRLAIDGQQDPTLIKTLSLTFLFSLLVAHLIRKYEKMWPFLASVVISLTGIVGFGYYFTQRLTQYSFELGLGLCLSLPLATFLLGKIKLLQRNPDK</sequence>
<evidence type="ECO:0000313" key="2">
    <source>
        <dbReference type="EMBL" id="NOU49392.1"/>
    </source>
</evidence>
<dbReference type="EMBL" id="JABBPG010000001">
    <property type="protein sequence ID" value="NOU49392.1"/>
    <property type="molecule type" value="Genomic_DNA"/>
</dbReference>
<reference evidence="2 3" key="1">
    <citation type="submission" date="2020-04" db="EMBL/GenBank/DDBJ databases">
        <title>Pseudoalteromonas caenipelagi sp. nov., isolated from a tidal flat.</title>
        <authorList>
            <person name="Park S."/>
            <person name="Yoon J.-H."/>
        </authorList>
    </citation>
    <scope>NUCLEOTIDE SEQUENCE [LARGE SCALE GENOMIC DNA]</scope>
    <source>
        <strain evidence="2 3">JBTF-M23</strain>
    </source>
</reference>
<keyword evidence="1" id="KW-0812">Transmembrane</keyword>
<accession>A0A849V7T1</accession>
<dbReference type="RefSeq" id="WP_171624472.1">
    <property type="nucleotide sequence ID" value="NZ_JABBPG010000001.1"/>
</dbReference>
<dbReference type="Proteomes" id="UP000586305">
    <property type="component" value="Unassembled WGS sequence"/>
</dbReference>
<name>A0A849V7T1_9GAMM</name>
<organism evidence="2 3">
    <name type="scientific">Pseudoalteromonas caenipelagi</name>
    <dbReference type="NCBI Taxonomy" id="2726988"/>
    <lineage>
        <taxon>Bacteria</taxon>
        <taxon>Pseudomonadati</taxon>
        <taxon>Pseudomonadota</taxon>
        <taxon>Gammaproteobacteria</taxon>
        <taxon>Alteromonadales</taxon>
        <taxon>Pseudoalteromonadaceae</taxon>
        <taxon>Pseudoalteromonas</taxon>
    </lineage>
</organism>
<feature type="transmembrane region" description="Helical" evidence="1">
    <location>
        <begin position="91"/>
        <end position="110"/>
    </location>
</feature>
<feature type="transmembrane region" description="Helical" evidence="1">
    <location>
        <begin position="64"/>
        <end position="85"/>
    </location>
</feature>
<keyword evidence="1" id="KW-1133">Transmembrane helix</keyword>
<keyword evidence="3" id="KW-1185">Reference proteome</keyword>
<evidence type="ECO:0000256" key="1">
    <source>
        <dbReference type="SAM" id="Phobius"/>
    </source>
</evidence>
<protein>
    <submittedName>
        <fullName evidence="2">Uncharacterized protein</fullName>
    </submittedName>
</protein>
<comment type="caution">
    <text evidence="2">The sequence shown here is derived from an EMBL/GenBank/DDBJ whole genome shotgun (WGS) entry which is preliminary data.</text>
</comment>
<proteinExistence type="predicted"/>
<evidence type="ECO:0000313" key="3">
    <source>
        <dbReference type="Proteomes" id="UP000586305"/>
    </source>
</evidence>
<feature type="transmembrane region" description="Helical" evidence="1">
    <location>
        <begin position="37"/>
        <end position="57"/>
    </location>
</feature>
<dbReference type="AlphaFoldDB" id="A0A849V7T1"/>
<gene>
    <name evidence="2" type="ORF">HG263_02375</name>
</gene>
<keyword evidence="1" id="KW-0472">Membrane</keyword>